<evidence type="ECO:0000259" key="4">
    <source>
        <dbReference type="Pfam" id="PF00248"/>
    </source>
</evidence>
<keyword evidence="6" id="KW-1185">Reference proteome</keyword>
<evidence type="ECO:0000256" key="3">
    <source>
        <dbReference type="ARBA" id="ARBA00023002"/>
    </source>
</evidence>
<dbReference type="Gene3D" id="3.20.20.100">
    <property type="entry name" value="NADP-dependent oxidoreductase domain"/>
    <property type="match status" value="1"/>
</dbReference>
<name>A0ABS3VZX0_MICEH</name>
<dbReference type="PANTHER" id="PTHR43827:SF3">
    <property type="entry name" value="NADP-DEPENDENT OXIDOREDUCTASE DOMAIN-CONTAINING PROTEIN"/>
    <property type="match status" value="1"/>
</dbReference>
<feature type="domain" description="NADP-dependent oxidoreductase" evidence="4">
    <location>
        <begin position="4"/>
        <end position="242"/>
    </location>
</feature>
<dbReference type="PROSITE" id="PS00798">
    <property type="entry name" value="ALDOKETO_REDUCTASE_1"/>
    <property type="match status" value="1"/>
</dbReference>
<keyword evidence="2" id="KW-0521">NADP</keyword>
<dbReference type="InterPro" id="IPR036812">
    <property type="entry name" value="NAD(P)_OxRdtase_dom_sf"/>
</dbReference>
<dbReference type="SUPFAM" id="SSF51430">
    <property type="entry name" value="NAD(P)-linked oxidoreductase"/>
    <property type="match status" value="1"/>
</dbReference>
<dbReference type="Pfam" id="PF00248">
    <property type="entry name" value="Aldo_ket_red"/>
    <property type="match status" value="1"/>
</dbReference>
<dbReference type="Proteomes" id="UP000823521">
    <property type="component" value="Unassembled WGS sequence"/>
</dbReference>
<reference evidence="5 6" key="1">
    <citation type="submission" date="2019-12" db="EMBL/GenBank/DDBJ databases">
        <title>Whole genome sequencing of endophytic Actinobacterium Micromonospora sp. MPMI6T.</title>
        <authorList>
            <person name="Evv R."/>
            <person name="Podile A.R."/>
        </authorList>
    </citation>
    <scope>NUCLEOTIDE SEQUENCE [LARGE SCALE GENOMIC DNA]</scope>
    <source>
        <strain evidence="5 6">MPMI6</strain>
    </source>
</reference>
<keyword evidence="3" id="KW-0560">Oxidoreductase</keyword>
<comment type="caution">
    <text evidence="5">The sequence shown here is derived from an EMBL/GenBank/DDBJ whole genome shotgun (WGS) entry which is preliminary data.</text>
</comment>
<dbReference type="PANTHER" id="PTHR43827">
    <property type="entry name" value="2,5-DIKETO-D-GLUCONIC ACID REDUCTASE"/>
    <property type="match status" value="1"/>
</dbReference>
<dbReference type="PROSITE" id="PS00063">
    <property type="entry name" value="ALDOKETO_REDUCTASE_3"/>
    <property type="match status" value="1"/>
</dbReference>
<comment type="similarity">
    <text evidence="1">Belongs to the aldo/keto reductase family.</text>
</comment>
<dbReference type="PRINTS" id="PR00069">
    <property type="entry name" value="ALDKETRDTASE"/>
</dbReference>
<evidence type="ECO:0000313" key="5">
    <source>
        <dbReference type="EMBL" id="MBO4209929.1"/>
    </source>
</evidence>
<accession>A0ABS3VZX0</accession>
<dbReference type="PROSITE" id="PS00062">
    <property type="entry name" value="ALDOKETO_REDUCTASE_2"/>
    <property type="match status" value="1"/>
</dbReference>
<organism evidence="5 6">
    <name type="scientific">Micromonospora echinofusca</name>
    <dbReference type="NCBI Taxonomy" id="47858"/>
    <lineage>
        <taxon>Bacteria</taxon>
        <taxon>Bacillati</taxon>
        <taxon>Actinomycetota</taxon>
        <taxon>Actinomycetes</taxon>
        <taxon>Micromonosporales</taxon>
        <taxon>Micromonosporaceae</taxon>
        <taxon>Micromonospora</taxon>
    </lineage>
</organism>
<dbReference type="PIRSF" id="PIRSF000097">
    <property type="entry name" value="AKR"/>
    <property type="match status" value="1"/>
</dbReference>
<evidence type="ECO:0000256" key="2">
    <source>
        <dbReference type="ARBA" id="ARBA00022857"/>
    </source>
</evidence>
<evidence type="ECO:0000256" key="1">
    <source>
        <dbReference type="ARBA" id="ARBA00007905"/>
    </source>
</evidence>
<dbReference type="EMBL" id="WVUH01000374">
    <property type="protein sequence ID" value="MBO4209929.1"/>
    <property type="molecule type" value="Genomic_DNA"/>
</dbReference>
<dbReference type="InterPro" id="IPR023210">
    <property type="entry name" value="NADP_OxRdtase_dom"/>
</dbReference>
<dbReference type="InterPro" id="IPR020471">
    <property type="entry name" value="AKR"/>
</dbReference>
<gene>
    <name evidence="5" type="ORF">GSF22_28640</name>
</gene>
<evidence type="ECO:0000313" key="6">
    <source>
        <dbReference type="Proteomes" id="UP000823521"/>
    </source>
</evidence>
<dbReference type="InterPro" id="IPR018170">
    <property type="entry name" value="Aldo/ket_reductase_CS"/>
</dbReference>
<dbReference type="CDD" id="cd19071">
    <property type="entry name" value="AKR_AKR1-5-like"/>
    <property type="match status" value="1"/>
</dbReference>
<protein>
    <submittedName>
        <fullName evidence="5">Aldo/keto reductase</fullName>
    </submittedName>
</protein>
<proteinExistence type="inferred from homology"/>
<sequence>MPLVGFGTWQATGRAGYDAVRTALDVGYRHLDTATMYGNEAEVGRAVRDSGVPREDIFVTTKLPPDRAGRERETLQASLTALDTPYVDLWLIHWPPSAGESVEVWREFLALRDAGLTRAVGVSNYSTGQLDELTDATGETPAVNQIRWGPALYDPQRAAEHRERGVVLEGYSPFKTTDLTDPVLTRIAGAHGVTPAQVVLRWHVEHGFVVIPKSVTPDRIASNFDVFGFALPADELAEIDALAG</sequence>